<proteinExistence type="predicted"/>
<evidence type="ECO:0008006" key="4">
    <source>
        <dbReference type="Google" id="ProtNLM"/>
    </source>
</evidence>
<evidence type="ECO:0000313" key="3">
    <source>
        <dbReference type="Proteomes" id="UP001612741"/>
    </source>
</evidence>
<comment type="caution">
    <text evidence="2">The sequence shown here is derived from an EMBL/GenBank/DDBJ whole genome shotgun (WGS) entry which is preliminary data.</text>
</comment>
<keyword evidence="3" id="KW-1185">Reference proteome</keyword>
<gene>
    <name evidence="2" type="ORF">ACIBG2_28375</name>
</gene>
<accession>A0ABW7YZH2</accession>
<feature type="signal peptide" evidence="1">
    <location>
        <begin position="1"/>
        <end position="21"/>
    </location>
</feature>
<name>A0ABW7YZH2_9ACTN</name>
<dbReference type="Proteomes" id="UP001612741">
    <property type="component" value="Unassembled WGS sequence"/>
</dbReference>
<evidence type="ECO:0000313" key="2">
    <source>
        <dbReference type="EMBL" id="MFI6501324.1"/>
    </source>
</evidence>
<dbReference type="RefSeq" id="WP_397085773.1">
    <property type="nucleotide sequence ID" value="NZ_JBITGY010000007.1"/>
</dbReference>
<feature type="chain" id="PRO_5047110241" description="Peptidase inhibitor family I36 protein" evidence="1">
    <location>
        <begin position="22"/>
        <end position="114"/>
    </location>
</feature>
<sequence>MAASLTFAAVLVAGASAPAQAGPDLQYCKSGFWCAYNWGYGYGPRSEGNWTGDVEFTGIMNNGNYDPWRDHIQVGYVKDGQWHTRCLHYNPGPGDWQFEPGVARLRSVTWRGEC</sequence>
<organism evidence="2 3">
    <name type="scientific">Nonomuraea typhae</name>
    <dbReference type="NCBI Taxonomy" id="2603600"/>
    <lineage>
        <taxon>Bacteria</taxon>
        <taxon>Bacillati</taxon>
        <taxon>Actinomycetota</taxon>
        <taxon>Actinomycetes</taxon>
        <taxon>Streptosporangiales</taxon>
        <taxon>Streptosporangiaceae</taxon>
        <taxon>Nonomuraea</taxon>
    </lineage>
</organism>
<dbReference type="EMBL" id="JBITGY010000007">
    <property type="protein sequence ID" value="MFI6501324.1"/>
    <property type="molecule type" value="Genomic_DNA"/>
</dbReference>
<protein>
    <recommendedName>
        <fullName evidence="4">Peptidase inhibitor family I36 protein</fullName>
    </recommendedName>
</protein>
<keyword evidence="1" id="KW-0732">Signal</keyword>
<evidence type="ECO:0000256" key="1">
    <source>
        <dbReference type="SAM" id="SignalP"/>
    </source>
</evidence>
<reference evidence="2 3" key="1">
    <citation type="submission" date="2024-10" db="EMBL/GenBank/DDBJ databases">
        <title>The Natural Products Discovery Center: Release of the First 8490 Sequenced Strains for Exploring Actinobacteria Biosynthetic Diversity.</title>
        <authorList>
            <person name="Kalkreuter E."/>
            <person name="Kautsar S.A."/>
            <person name="Yang D."/>
            <person name="Bader C.D."/>
            <person name="Teijaro C.N."/>
            <person name="Fluegel L."/>
            <person name="Davis C.M."/>
            <person name="Simpson J.R."/>
            <person name="Lauterbach L."/>
            <person name="Steele A.D."/>
            <person name="Gui C."/>
            <person name="Meng S."/>
            <person name="Li G."/>
            <person name="Viehrig K."/>
            <person name="Ye F."/>
            <person name="Su P."/>
            <person name="Kiefer A.F."/>
            <person name="Nichols A."/>
            <person name="Cepeda A.J."/>
            <person name="Yan W."/>
            <person name="Fan B."/>
            <person name="Jiang Y."/>
            <person name="Adhikari A."/>
            <person name="Zheng C.-J."/>
            <person name="Schuster L."/>
            <person name="Cowan T.M."/>
            <person name="Smanski M.J."/>
            <person name="Chevrette M.G."/>
            <person name="De Carvalho L.P.S."/>
            <person name="Shen B."/>
        </authorList>
    </citation>
    <scope>NUCLEOTIDE SEQUENCE [LARGE SCALE GENOMIC DNA]</scope>
    <source>
        <strain evidence="2 3">NPDC050545</strain>
    </source>
</reference>